<dbReference type="Proteomes" id="UP000275069">
    <property type="component" value="Chromosome"/>
</dbReference>
<organism evidence="1 2">
    <name type="scientific">Gryllotalpicola protaetiae</name>
    <dbReference type="NCBI Taxonomy" id="2419771"/>
    <lineage>
        <taxon>Bacteria</taxon>
        <taxon>Bacillati</taxon>
        <taxon>Actinomycetota</taxon>
        <taxon>Actinomycetes</taxon>
        <taxon>Micrococcales</taxon>
        <taxon>Microbacteriaceae</taxon>
        <taxon>Gryllotalpicola</taxon>
    </lineage>
</organism>
<dbReference type="KEGG" id="gry:D7I44_13145"/>
<reference evidence="1 2" key="1">
    <citation type="submission" date="2018-09" db="EMBL/GenBank/DDBJ databases">
        <title>Genome sequencing of strain 2DFW10M-5.</title>
        <authorList>
            <person name="Heo J."/>
            <person name="Kim S.-J."/>
            <person name="Kwon S.-W."/>
        </authorList>
    </citation>
    <scope>NUCLEOTIDE SEQUENCE [LARGE SCALE GENOMIC DNA]</scope>
    <source>
        <strain evidence="1 2">2DFW10M-5</strain>
    </source>
</reference>
<dbReference type="RefSeq" id="WP_120790955.1">
    <property type="nucleotide sequence ID" value="NZ_CP032624.1"/>
</dbReference>
<protein>
    <recommendedName>
        <fullName evidence="3">PRC-barrel domain containing protein</fullName>
    </recommendedName>
</protein>
<evidence type="ECO:0000313" key="2">
    <source>
        <dbReference type="Proteomes" id="UP000275069"/>
    </source>
</evidence>
<dbReference type="EMBL" id="CP032624">
    <property type="protein sequence ID" value="AYG05427.1"/>
    <property type="molecule type" value="Genomic_DNA"/>
</dbReference>
<evidence type="ECO:0000313" key="1">
    <source>
        <dbReference type="EMBL" id="AYG05427.1"/>
    </source>
</evidence>
<evidence type="ECO:0008006" key="3">
    <source>
        <dbReference type="Google" id="ProtNLM"/>
    </source>
</evidence>
<dbReference type="OrthoDB" id="9804685at2"/>
<name>A0A387BX52_9MICO</name>
<keyword evidence="2" id="KW-1185">Reference proteome</keyword>
<dbReference type="AlphaFoldDB" id="A0A387BX52"/>
<gene>
    <name evidence="1" type="ORF">D7I44_13145</name>
</gene>
<proteinExistence type="predicted"/>
<accession>A0A387BX52</accession>
<sequence length="131" mass="14438">MSSADAREDLSFDDSPRGRVLDAHLHLLDRQLVDRDGVPVATVDDVELTDASPGQQPRIAALLSGPVLWTRIFAGQPRRSHLEEAPWRDVTSVDVVVALSGAADDYDANWSERWVREHIVGRIPGGRHAPD</sequence>